<sequence>MPCCGESDPPHEAIRVLSQPQRHGSHGSSIGSIWGFRPGSECLTGAGDLSAGRKPWRCVRLIVMLLHALFIGAVFLLDPALRSQIRQDQWYVADMLKAGSAMHATFINTTTISKDLTCSYCHLIQLYPRGVRVEGFDWLNTVAAVDSNPHSFADLTHVAYSQINSDLFTDDYCIHELVYICSYLALTNQTTYEIARRKRISYLRGVPRKVHPFSKGICRNLYDLCLSRQKGYVLEAVPPLDELEARARPYTCRDVICCRCC</sequence>
<dbReference type="EnsemblPlants" id="EMT08996">
    <property type="protein sequence ID" value="EMT08996"/>
    <property type="gene ID" value="F775_08910"/>
</dbReference>
<dbReference type="AlphaFoldDB" id="M8B4S7"/>
<reference evidence="1" key="1">
    <citation type="submission" date="2015-06" db="UniProtKB">
        <authorList>
            <consortium name="EnsemblPlants"/>
        </authorList>
    </citation>
    <scope>IDENTIFICATION</scope>
</reference>
<name>M8B4S7_AEGTA</name>
<organism evidence="1">
    <name type="scientific">Aegilops tauschii</name>
    <name type="common">Tausch's goatgrass</name>
    <name type="synonym">Aegilops squarrosa</name>
    <dbReference type="NCBI Taxonomy" id="37682"/>
    <lineage>
        <taxon>Eukaryota</taxon>
        <taxon>Viridiplantae</taxon>
        <taxon>Streptophyta</taxon>
        <taxon>Embryophyta</taxon>
        <taxon>Tracheophyta</taxon>
        <taxon>Spermatophyta</taxon>
        <taxon>Magnoliopsida</taxon>
        <taxon>Liliopsida</taxon>
        <taxon>Poales</taxon>
        <taxon>Poaceae</taxon>
        <taxon>BOP clade</taxon>
        <taxon>Pooideae</taxon>
        <taxon>Triticodae</taxon>
        <taxon>Triticeae</taxon>
        <taxon>Triticinae</taxon>
        <taxon>Aegilops</taxon>
    </lineage>
</organism>
<proteinExistence type="predicted"/>
<protein>
    <submittedName>
        <fullName evidence="1">Uncharacterized protein</fullName>
    </submittedName>
</protein>
<accession>M8B4S7</accession>
<evidence type="ECO:0000313" key="1">
    <source>
        <dbReference type="EnsemblPlants" id="EMT08996"/>
    </source>
</evidence>